<organism evidence="2 3">
    <name type="scientific">Dentiscutata erythropus</name>
    <dbReference type="NCBI Taxonomy" id="1348616"/>
    <lineage>
        <taxon>Eukaryota</taxon>
        <taxon>Fungi</taxon>
        <taxon>Fungi incertae sedis</taxon>
        <taxon>Mucoromycota</taxon>
        <taxon>Glomeromycotina</taxon>
        <taxon>Glomeromycetes</taxon>
        <taxon>Diversisporales</taxon>
        <taxon>Gigasporaceae</taxon>
        <taxon>Dentiscutata</taxon>
    </lineage>
</organism>
<feature type="compositionally biased region" description="Basic residues" evidence="1">
    <location>
        <begin position="1"/>
        <end position="10"/>
    </location>
</feature>
<protein>
    <submittedName>
        <fullName evidence="2">28704_t:CDS:1</fullName>
    </submittedName>
</protein>
<comment type="caution">
    <text evidence="2">The sequence shown here is derived from an EMBL/GenBank/DDBJ whole genome shotgun (WGS) entry which is preliminary data.</text>
</comment>
<feature type="region of interest" description="Disordered" evidence="1">
    <location>
        <begin position="1"/>
        <end position="22"/>
    </location>
</feature>
<dbReference type="Proteomes" id="UP000789405">
    <property type="component" value="Unassembled WGS sequence"/>
</dbReference>
<feature type="compositionally biased region" description="Basic and acidic residues" evidence="1">
    <location>
        <begin position="11"/>
        <end position="22"/>
    </location>
</feature>
<sequence>MAMKKTKLMSKKNDDDKDEKIKERKKLEKKLNNGFILRYNSINMDNKWRLPSNRYVEDVIYNWA</sequence>
<evidence type="ECO:0000313" key="2">
    <source>
        <dbReference type="EMBL" id="CAG8805825.1"/>
    </source>
</evidence>
<name>A0A9N9K0I4_9GLOM</name>
<accession>A0A9N9K0I4</accession>
<feature type="non-terminal residue" evidence="2">
    <location>
        <position position="64"/>
    </location>
</feature>
<dbReference type="AlphaFoldDB" id="A0A9N9K0I4"/>
<reference evidence="2" key="1">
    <citation type="submission" date="2021-06" db="EMBL/GenBank/DDBJ databases">
        <authorList>
            <person name="Kallberg Y."/>
            <person name="Tangrot J."/>
            <person name="Rosling A."/>
        </authorList>
    </citation>
    <scope>NUCLEOTIDE SEQUENCE</scope>
    <source>
        <strain evidence="2">MA453B</strain>
    </source>
</reference>
<keyword evidence="3" id="KW-1185">Reference proteome</keyword>
<dbReference type="EMBL" id="CAJVPY010040550">
    <property type="protein sequence ID" value="CAG8805825.1"/>
    <property type="molecule type" value="Genomic_DNA"/>
</dbReference>
<evidence type="ECO:0000313" key="3">
    <source>
        <dbReference type="Proteomes" id="UP000789405"/>
    </source>
</evidence>
<proteinExistence type="predicted"/>
<evidence type="ECO:0000256" key="1">
    <source>
        <dbReference type="SAM" id="MobiDB-lite"/>
    </source>
</evidence>
<gene>
    <name evidence="2" type="ORF">DERYTH_LOCUS24349</name>
</gene>